<dbReference type="GO" id="GO:0022857">
    <property type="term" value="F:transmembrane transporter activity"/>
    <property type="evidence" value="ECO:0007669"/>
    <property type="project" value="InterPro"/>
</dbReference>
<dbReference type="EMBL" id="BMLF01000001">
    <property type="protein sequence ID" value="GGL97982.1"/>
    <property type="molecule type" value="Genomic_DNA"/>
</dbReference>
<dbReference type="PANTHER" id="PTHR43124:SF3">
    <property type="entry name" value="CHLORAMPHENICOL EFFLUX PUMP RV0191"/>
    <property type="match status" value="1"/>
</dbReference>
<evidence type="ECO:0000313" key="8">
    <source>
        <dbReference type="EMBL" id="GGL97982.1"/>
    </source>
</evidence>
<dbReference type="CDD" id="cd17324">
    <property type="entry name" value="MFS_NepI_like"/>
    <property type="match status" value="1"/>
</dbReference>
<name>A0A917SU41_9RHOB</name>
<feature type="transmembrane region" description="Helical" evidence="6">
    <location>
        <begin position="174"/>
        <end position="193"/>
    </location>
</feature>
<feature type="transmembrane region" description="Helical" evidence="6">
    <location>
        <begin position="347"/>
        <end position="368"/>
    </location>
</feature>
<feature type="transmembrane region" description="Helical" evidence="6">
    <location>
        <begin position="308"/>
        <end position="326"/>
    </location>
</feature>
<dbReference type="InterPro" id="IPR036259">
    <property type="entry name" value="MFS_trans_sf"/>
</dbReference>
<protein>
    <submittedName>
        <fullName evidence="8">MFS transporter</fullName>
    </submittedName>
</protein>
<dbReference type="PANTHER" id="PTHR43124">
    <property type="entry name" value="PURINE EFFLUX PUMP PBUE"/>
    <property type="match status" value="1"/>
</dbReference>
<feature type="transmembrane region" description="Helical" evidence="6">
    <location>
        <begin position="62"/>
        <end position="80"/>
    </location>
</feature>
<evidence type="ECO:0000256" key="2">
    <source>
        <dbReference type="ARBA" id="ARBA00022475"/>
    </source>
</evidence>
<reference evidence="8" key="2">
    <citation type="submission" date="2020-09" db="EMBL/GenBank/DDBJ databases">
        <authorList>
            <person name="Sun Q."/>
            <person name="Zhou Y."/>
        </authorList>
    </citation>
    <scope>NUCLEOTIDE SEQUENCE</scope>
    <source>
        <strain evidence="8">CGMCC 1.6293</strain>
    </source>
</reference>
<dbReference type="Proteomes" id="UP000649829">
    <property type="component" value="Unassembled WGS sequence"/>
</dbReference>
<proteinExistence type="predicted"/>
<feature type="transmembrane region" description="Helical" evidence="6">
    <location>
        <begin position="87"/>
        <end position="105"/>
    </location>
</feature>
<dbReference type="PROSITE" id="PS50850">
    <property type="entry name" value="MFS"/>
    <property type="match status" value="1"/>
</dbReference>
<gene>
    <name evidence="8" type="ORF">GCM10011534_20050</name>
</gene>
<accession>A0A917SU41</accession>
<keyword evidence="9" id="KW-1185">Reference proteome</keyword>
<comment type="caution">
    <text evidence="8">The sequence shown here is derived from an EMBL/GenBank/DDBJ whole genome shotgun (WGS) entry which is preliminary data.</text>
</comment>
<feature type="transmembrane region" description="Helical" evidence="6">
    <location>
        <begin position="374"/>
        <end position="393"/>
    </location>
</feature>
<dbReference type="InterPro" id="IPR050189">
    <property type="entry name" value="MFS_Efflux_Transporters"/>
</dbReference>
<keyword evidence="2" id="KW-1003">Cell membrane</keyword>
<feature type="transmembrane region" description="Helical" evidence="6">
    <location>
        <begin position="253"/>
        <end position="272"/>
    </location>
</feature>
<feature type="transmembrane region" description="Helical" evidence="6">
    <location>
        <begin position="117"/>
        <end position="138"/>
    </location>
</feature>
<evidence type="ECO:0000256" key="5">
    <source>
        <dbReference type="ARBA" id="ARBA00023136"/>
    </source>
</evidence>
<evidence type="ECO:0000313" key="9">
    <source>
        <dbReference type="Proteomes" id="UP000649829"/>
    </source>
</evidence>
<dbReference type="SUPFAM" id="SSF103473">
    <property type="entry name" value="MFS general substrate transporter"/>
    <property type="match status" value="1"/>
</dbReference>
<dbReference type="Gene3D" id="1.20.1250.20">
    <property type="entry name" value="MFS general substrate transporter like domains"/>
    <property type="match status" value="2"/>
</dbReference>
<dbReference type="InterPro" id="IPR020846">
    <property type="entry name" value="MFS_dom"/>
</dbReference>
<feature type="transmembrane region" description="Helical" evidence="6">
    <location>
        <begin position="284"/>
        <end position="302"/>
    </location>
</feature>
<evidence type="ECO:0000256" key="3">
    <source>
        <dbReference type="ARBA" id="ARBA00022692"/>
    </source>
</evidence>
<organism evidence="8 9">
    <name type="scientific">Pseudooceanicola nanhaiensis</name>
    <dbReference type="NCBI Taxonomy" id="375761"/>
    <lineage>
        <taxon>Bacteria</taxon>
        <taxon>Pseudomonadati</taxon>
        <taxon>Pseudomonadota</taxon>
        <taxon>Alphaproteobacteria</taxon>
        <taxon>Rhodobacterales</taxon>
        <taxon>Paracoccaceae</taxon>
        <taxon>Pseudooceanicola</taxon>
    </lineage>
</organism>
<dbReference type="GO" id="GO:0005886">
    <property type="term" value="C:plasma membrane"/>
    <property type="evidence" value="ECO:0007669"/>
    <property type="project" value="UniProtKB-SubCell"/>
</dbReference>
<keyword evidence="3 6" id="KW-0812">Transmembrane</keyword>
<dbReference type="RefSeq" id="WP_028288076.1">
    <property type="nucleotide sequence ID" value="NZ_BMLF01000001.1"/>
</dbReference>
<evidence type="ECO:0000256" key="6">
    <source>
        <dbReference type="SAM" id="Phobius"/>
    </source>
</evidence>
<sequence>MTRPAFAPAPAAGAAPAPAGLVILALALGAFAIGTTEFASMALLPYFATDLAVSEARAADAISAYALGVVVGAPTLSVLGAKVSRRVMLVLLMLAFAVFNAGSGLAETFGTFTLMRFLSGLPHGAYLGIAALTAASVVPRNRRASAVARVFVGLTLATTIGVPAASWLGQAVGWRWGLAVVGVISLATALSVWQVAPRDRPDPGANPLRELGALKNRQVWLLLATGAIGFGGFFAVYTYLASTVIYTTGAGEAAVPFVLMVTGAGMTVFTLLSGMLADRNADATVFGCFGAGVLVLLAYPFAAGNLWTLVPVIFCLGTLGGISTVLQSRLMDVAGEAQQMAAAMHHAAFNFANALGPFLAAMALRAGYDYPASGFVGAGLAVVGIALYAVAVWDGRRRAAA</sequence>
<feature type="domain" description="Major facilitator superfamily (MFS) profile" evidence="7">
    <location>
        <begin position="22"/>
        <end position="396"/>
    </location>
</feature>
<evidence type="ECO:0000259" key="7">
    <source>
        <dbReference type="PROSITE" id="PS50850"/>
    </source>
</evidence>
<comment type="subcellular location">
    <subcellularLocation>
        <location evidence="1">Cell membrane</location>
        <topology evidence="1">Multi-pass membrane protein</topology>
    </subcellularLocation>
</comment>
<keyword evidence="4 6" id="KW-1133">Transmembrane helix</keyword>
<evidence type="ECO:0000256" key="4">
    <source>
        <dbReference type="ARBA" id="ARBA00022989"/>
    </source>
</evidence>
<reference evidence="8" key="1">
    <citation type="journal article" date="2014" name="Int. J. Syst. Evol. Microbiol.">
        <title>Complete genome sequence of Corynebacterium casei LMG S-19264T (=DSM 44701T), isolated from a smear-ripened cheese.</title>
        <authorList>
            <consortium name="US DOE Joint Genome Institute (JGI-PGF)"/>
            <person name="Walter F."/>
            <person name="Albersmeier A."/>
            <person name="Kalinowski J."/>
            <person name="Ruckert C."/>
        </authorList>
    </citation>
    <scope>NUCLEOTIDE SEQUENCE</scope>
    <source>
        <strain evidence="8">CGMCC 1.6293</strain>
    </source>
</reference>
<feature type="transmembrane region" description="Helical" evidence="6">
    <location>
        <begin position="150"/>
        <end position="168"/>
    </location>
</feature>
<dbReference type="AlphaFoldDB" id="A0A917SU41"/>
<evidence type="ECO:0000256" key="1">
    <source>
        <dbReference type="ARBA" id="ARBA00004651"/>
    </source>
</evidence>
<keyword evidence="5 6" id="KW-0472">Membrane</keyword>
<dbReference type="InterPro" id="IPR011701">
    <property type="entry name" value="MFS"/>
</dbReference>
<feature type="transmembrane region" description="Helical" evidence="6">
    <location>
        <begin position="21"/>
        <end position="42"/>
    </location>
</feature>
<feature type="transmembrane region" description="Helical" evidence="6">
    <location>
        <begin position="219"/>
        <end position="241"/>
    </location>
</feature>
<dbReference type="Pfam" id="PF07690">
    <property type="entry name" value="MFS_1"/>
    <property type="match status" value="1"/>
</dbReference>